<gene>
    <name evidence="1" type="ORF">ACINKY_17715</name>
</gene>
<evidence type="ECO:0000313" key="1">
    <source>
        <dbReference type="EMBL" id="MFK0524037.1"/>
    </source>
</evidence>
<dbReference type="Proteomes" id="UP001618531">
    <property type="component" value="Unassembled WGS sequence"/>
</dbReference>
<comment type="caution">
    <text evidence="1">The sequence shown here is derived from an EMBL/GenBank/DDBJ whole genome shotgun (WGS) entry which is preliminary data.</text>
</comment>
<name>A0ABW8HWI7_9BACL</name>
<dbReference type="RefSeq" id="WP_402877172.1">
    <property type="nucleotide sequence ID" value="NZ_JBIYSL010000004.1"/>
</dbReference>
<protein>
    <submittedName>
        <fullName evidence="1">Uncharacterized protein</fullName>
    </submittedName>
</protein>
<organism evidence="1 2">
    <name type="scientific">Paenibacillus illinoisensis</name>
    <dbReference type="NCBI Taxonomy" id="59845"/>
    <lineage>
        <taxon>Bacteria</taxon>
        <taxon>Bacillati</taxon>
        <taxon>Bacillota</taxon>
        <taxon>Bacilli</taxon>
        <taxon>Bacillales</taxon>
        <taxon>Paenibacillaceae</taxon>
        <taxon>Paenibacillus</taxon>
    </lineage>
</organism>
<proteinExistence type="predicted"/>
<dbReference type="EMBL" id="JBIYSL010000004">
    <property type="protein sequence ID" value="MFK0524037.1"/>
    <property type="molecule type" value="Genomic_DNA"/>
</dbReference>
<evidence type="ECO:0000313" key="2">
    <source>
        <dbReference type="Proteomes" id="UP001618531"/>
    </source>
</evidence>
<accession>A0ABW8HWI7</accession>
<keyword evidence="2" id="KW-1185">Reference proteome</keyword>
<sequence>MLVSELGDEDISGVTLNLLREYSAKQSEHLKPCSLRHHICSVSSLFRFAMKKHIYLAIHPLKCMNQK</sequence>
<reference evidence="1 2" key="1">
    <citation type="submission" date="2024-11" db="EMBL/GenBank/DDBJ databases">
        <title>Identification and Characterization of a Novel Fosfomycin Bacillithiol Transferase FosB8 in Paenibacillus illinoisensis.</title>
        <authorList>
            <person name="Lu W."/>
        </authorList>
    </citation>
    <scope>NUCLEOTIDE SEQUENCE [LARGE SCALE GENOMIC DNA]</scope>
    <source>
        <strain evidence="1 2">WP77</strain>
    </source>
</reference>